<evidence type="ECO:0000313" key="1">
    <source>
        <dbReference type="EMBL" id="MFD2839641.1"/>
    </source>
</evidence>
<gene>
    <name evidence="1" type="ORF">ACFSYH_03550</name>
</gene>
<dbReference type="Pfam" id="PF08843">
    <property type="entry name" value="AbiEii"/>
    <property type="match status" value="1"/>
</dbReference>
<dbReference type="Proteomes" id="UP001597391">
    <property type="component" value="Unassembled WGS sequence"/>
</dbReference>
<name>A0ABW5XBG3_9MICO</name>
<dbReference type="EMBL" id="JBHUOP010000001">
    <property type="protein sequence ID" value="MFD2839641.1"/>
    <property type="molecule type" value="Genomic_DNA"/>
</dbReference>
<keyword evidence="1" id="KW-0808">Transferase</keyword>
<organism evidence="1 2">
    <name type="scientific">Populibacterium corticicola</name>
    <dbReference type="NCBI Taxonomy" id="1812826"/>
    <lineage>
        <taxon>Bacteria</taxon>
        <taxon>Bacillati</taxon>
        <taxon>Actinomycetota</taxon>
        <taxon>Actinomycetes</taxon>
        <taxon>Micrococcales</taxon>
        <taxon>Jonesiaceae</taxon>
        <taxon>Populibacterium</taxon>
    </lineage>
</organism>
<accession>A0ABW5XBG3</accession>
<keyword evidence="2" id="KW-1185">Reference proteome</keyword>
<dbReference type="InterPro" id="IPR014942">
    <property type="entry name" value="AbiEii"/>
</dbReference>
<comment type="caution">
    <text evidence="1">The sequence shown here is derived from an EMBL/GenBank/DDBJ whole genome shotgun (WGS) entry which is preliminary data.</text>
</comment>
<dbReference type="RefSeq" id="WP_377465139.1">
    <property type="nucleotide sequence ID" value="NZ_JBHUOP010000001.1"/>
</dbReference>
<reference evidence="2" key="1">
    <citation type="journal article" date="2019" name="Int. J. Syst. Evol. Microbiol.">
        <title>The Global Catalogue of Microorganisms (GCM) 10K type strain sequencing project: providing services to taxonomists for standard genome sequencing and annotation.</title>
        <authorList>
            <consortium name="The Broad Institute Genomics Platform"/>
            <consortium name="The Broad Institute Genome Sequencing Center for Infectious Disease"/>
            <person name="Wu L."/>
            <person name="Ma J."/>
        </authorList>
    </citation>
    <scope>NUCLEOTIDE SEQUENCE [LARGE SCALE GENOMIC DNA]</scope>
    <source>
        <strain evidence="2">KCTC 33576</strain>
    </source>
</reference>
<sequence>MARNRTAHGAPTGGENTVEAKAILSTQSGPTPLQTEIAQGFFELPESEGFAVHGGLALSALGVTTRPSEDIDLFTSRAGAVTTAADALIRMSETRGWSTERVRWSDTFVRIEISEGPDSTLVDIAQDAPPLFEFADTSLGPTVSEREMLGRKLATIMTRTEPRDFSDLYVLLQTSTRSEAIAVAQEIDLGFHLGFVAESMANITRFDDADFPQQGPSPSDLKAYFTDWSKKLALAAQSDF</sequence>
<proteinExistence type="predicted"/>
<evidence type="ECO:0000313" key="2">
    <source>
        <dbReference type="Proteomes" id="UP001597391"/>
    </source>
</evidence>
<dbReference type="GO" id="GO:0016740">
    <property type="term" value="F:transferase activity"/>
    <property type="evidence" value="ECO:0007669"/>
    <property type="project" value="UniProtKB-KW"/>
</dbReference>
<protein>
    <submittedName>
        <fullName evidence="1">Nucleotidyl transferase AbiEii/AbiGii toxin family protein</fullName>
    </submittedName>
</protein>